<sequence>MYEYARRDEKFPHADGEQDRKTVRKWSKRTLDGFAERLSRFGFAVRKFRKGLLASYSRAVPRFEAPMNHVATDGDLA</sequence>
<organism evidence="1 2">
    <name type="scientific">Halodesulfurarchaeum formicicum</name>
    <dbReference type="NCBI Taxonomy" id="1873524"/>
    <lineage>
        <taxon>Archaea</taxon>
        <taxon>Methanobacteriati</taxon>
        <taxon>Methanobacteriota</taxon>
        <taxon>Stenosarchaea group</taxon>
        <taxon>Halobacteria</taxon>
        <taxon>Halobacteriales</taxon>
        <taxon>Halobacteriaceae</taxon>
        <taxon>Halodesulfurarchaeum</taxon>
    </lineage>
</organism>
<dbReference type="AlphaFoldDB" id="A0A1J1ACB3"/>
<name>A0A1J1ACB3_9EURY</name>
<dbReference type="EMBL" id="CP016804">
    <property type="protein sequence ID" value="APE95408.1"/>
    <property type="molecule type" value="Genomic_DNA"/>
</dbReference>
<dbReference type="KEGG" id="hhsr:HSR6_0955"/>
<proteinExistence type="predicted"/>
<dbReference type="Proteomes" id="UP000186165">
    <property type="component" value="Chromosome"/>
</dbReference>
<reference evidence="2" key="1">
    <citation type="submission" date="2016-08" db="EMBL/GenBank/DDBJ databases">
        <title>Discovery of first anaerobic lithoheterotrophic haloarchae widely represented in hypersaline habitats.</title>
        <authorList>
            <person name="Sorokin D.Y."/>
            <person name="Kublanov I.V."/>
            <person name="Roman P."/>
            <person name="Sinninghe Damste J.S."/>
            <person name="Golyshin P.N."/>
            <person name="Rojo D."/>
            <person name="Ciordia S."/>
            <person name="Mena Md.C."/>
            <person name="Ferrer M."/>
            <person name="Smedile F."/>
            <person name="Messina E."/>
            <person name="La Cono V."/>
            <person name="Yakimov M.M."/>
        </authorList>
    </citation>
    <scope>NUCLEOTIDE SEQUENCE [LARGE SCALE GENOMIC DNA]</scope>
    <source>
        <strain evidence="2">HSR6</strain>
    </source>
</reference>
<gene>
    <name evidence="1" type="ORF">HSR6_0955</name>
</gene>
<accession>A0A1J1ACB3</accession>
<evidence type="ECO:0000313" key="1">
    <source>
        <dbReference type="EMBL" id="APE95408.1"/>
    </source>
</evidence>
<protein>
    <submittedName>
        <fullName evidence="1">Uncharacterized protein</fullName>
    </submittedName>
</protein>
<evidence type="ECO:0000313" key="2">
    <source>
        <dbReference type="Proteomes" id="UP000186165"/>
    </source>
</evidence>
<dbReference type="GeneID" id="30417475"/>
<keyword evidence="2" id="KW-1185">Reference proteome</keyword>
<dbReference type="RefSeq" id="WP_071932967.1">
    <property type="nucleotide sequence ID" value="NZ_CP016804.1"/>
</dbReference>